<dbReference type="RefSeq" id="WP_271636014.1">
    <property type="nucleotide sequence ID" value="NZ_CP094970.1"/>
</dbReference>
<sequence>MAGDAPGVFLHIGAMKTGTKYLQNLMEANADSLADAGYLFPVDGGWGEQVLATREVLHMTGDPRVRRRAEGSWQRLVDRMRNYDGNASVVSMEFLSFARRPGIERIMSSLEGVDTHIVLTVRDATRVIPAQWQTSVRNGHTEAWRDFAEQVMAGPESESDGYKVFRRAQDVESILERWLQFVPADHVHVVTVPPSSAPRTLLWERFASVLGVDPAACAKPPPTNNESIGQASAGLVRLVNLELGDITVSERSTVKTELANRILAMRVSEEPRARTSRALREFAAHANQQSRDAIASTGVDLVGDLGDLPVVAAHPPDEGPDELRMPTNDEYLEAAAFAIPHLHAVVDKRARRLRKKAVAVDDVLDRLPPPTETKPSRWADAADPLDAAVKELTAVVRVAIDLQQRIYALQDGKPIATG</sequence>
<dbReference type="AlphaFoldDB" id="A0AA46TL41"/>
<accession>A0AA46TL41</accession>
<evidence type="ECO:0008006" key="3">
    <source>
        <dbReference type="Google" id="ProtNLM"/>
    </source>
</evidence>
<dbReference type="InterPro" id="IPR027417">
    <property type="entry name" value="P-loop_NTPase"/>
</dbReference>
<reference evidence="1" key="1">
    <citation type="submission" date="2022-01" db="EMBL/GenBank/DDBJ databases">
        <title>Nocardioidaceae gen. sp. A5X3R13.</title>
        <authorList>
            <person name="Lopez Marin M.A."/>
            <person name="Uhlik O."/>
        </authorList>
    </citation>
    <scope>NUCLEOTIDE SEQUENCE</scope>
    <source>
        <strain evidence="1">A5X3R13</strain>
    </source>
</reference>
<dbReference type="SUPFAM" id="SSF52540">
    <property type="entry name" value="P-loop containing nucleoside triphosphate hydrolases"/>
    <property type="match status" value="1"/>
</dbReference>
<dbReference type="Proteomes" id="UP001164390">
    <property type="component" value="Chromosome"/>
</dbReference>
<evidence type="ECO:0000313" key="2">
    <source>
        <dbReference type="Proteomes" id="UP001164390"/>
    </source>
</evidence>
<gene>
    <name evidence="1" type="ORF">L0C25_08340</name>
</gene>
<name>A0AA46TL41_9ACTN</name>
<proteinExistence type="predicted"/>
<dbReference type="Gene3D" id="3.40.50.300">
    <property type="entry name" value="P-loop containing nucleotide triphosphate hydrolases"/>
    <property type="match status" value="1"/>
</dbReference>
<dbReference type="EMBL" id="CP094970">
    <property type="protein sequence ID" value="UYM07070.1"/>
    <property type="molecule type" value="Genomic_DNA"/>
</dbReference>
<evidence type="ECO:0000313" key="1">
    <source>
        <dbReference type="EMBL" id="UYM07070.1"/>
    </source>
</evidence>
<keyword evidence="2" id="KW-1185">Reference proteome</keyword>
<organism evidence="1 2">
    <name type="scientific">Solicola gregarius</name>
    <dbReference type="NCBI Taxonomy" id="2908642"/>
    <lineage>
        <taxon>Bacteria</taxon>
        <taxon>Bacillati</taxon>
        <taxon>Actinomycetota</taxon>
        <taxon>Actinomycetes</taxon>
        <taxon>Propionibacteriales</taxon>
        <taxon>Nocardioidaceae</taxon>
        <taxon>Solicola</taxon>
    </lineage>
</organism>
<protein>
    <recommendedName>
        <fullName evidence="3">Sulfotransferase family protein</fullName>
    </recommendedName>
</protein>
<dbReference type="KEGG" id="sgrg:L0C25_08340"/>